<organism evidence="1 2">
    <name type="scientific">Cryptolaemus montrouzieri</name>
    <dbReference type="NCBI Taxonomy" id="559131"/>
    <lineage>
        <taxon>Eukaryota</taxon>
        <taxon>Metazoa</taxon>
        <taxon>Ecdysozoa</taxon>
        <taxon>Arthropoda</taxon>
        <taxon>Hexapoda</taxon>
        <taxon>Insecta</taxon>
        <taxon>Pterygota</taxon>
        <taxon>Neoptera</taxon>
        <taxon>Endopterygota</taxon>
        <taxon>Coleoptera</taxon>
        <taxon>Polyphaga</taxon>
        <taxon>Cucujiformia</taxon>
        <taxon>Coccinelloidea</taxon>
        <taxon>Coccinellidae</taxon>
        <taxon>Scymninae</taxon>
        <taxon>Scymnini</taxon>
        <taxon>Cryptolaemus</taxon>
    </lineage>
</organism>
<gene>
    <name evidence="1" type="ORF">HHI36_008387</name>
</gene>
<sequence>MSCSNADSKVKLRQEVQEKLWGKYIVEDPYFKNPKIEIKDVEKLTENSDEDIIQKLIDLNELEEVAKDKVKIIKKYVNKRRYNSPNIILDVRHGISKTIIQRGRMNIGWRECDIEEYFDVAHCCKYAGLNHFPNDCRNVVTCFKCTDNQ</sequence>
<proteinExistence type="predicted"/>
<dbReference type="EMBL" id="JABFTP020000021">
    <property type="protein sequence ID" value="KAL3269315.1"/>
    <property type="molecule type" value="Genomic_DNA"/>
</dbReference>
<keyword evidence="2" id="KW-1185">Reference proteome</keyword>
<evidence type="ECO:0000313" key="1">
    <source>
        <dbReference type="EMBL" id="KAL3269315.1"/>
    </source>
</evidence>
<evidence type="ECO:0000313" key="2">
    <source>
        <dbReference type="Proteomes" id="UP001516400"/>
    </source>
</evidence>
<dbReference type="AlphaFoldDB" id="A0ABD2MSU8"/>
<dbReference type="Proteomes" id="UP001516400">
    <property type="component" value="Unassembled WGS sequence"/>
</dbReference>
<comment type="caution">
    <text evidence="1">The sequence shown here is derived from an EMBL/GenBank/DDBJ whole genome shotgun (WGS) entry which is preliminary data.</text>
</comment>
<name>A0ABD2MSU8_9CUCU</name>
<protein>
    <submittedName>
        <fullName evidence="1">Uncharacterized protein</fullName>
    </submittedName>
</protein>
<accession>A0ABD2MSU8</accession>
<reference evidence="1 2" key="1">
    <citation type="journal article" date="2021" name="BMC Biol.">
        <title>Horizontally acquired antibacterial genes associated with adaptive radiation of ladybird beetles.</title>
        <authorList>
            <person name="Li H.S."/>
            <person name="Tang X.F."/>
            <person name="Huang Y.H."/>
            <person name="Xu Z.Y."/>
            <person name="Chen M.L."/>
            <person name="Du X.Y."/>
            <person name="Qiu B.Y."/>
            <person name="Chen P.T."/>
            <person name="Zhang W."/>
            <person name="Slipinski A."/>
            <person name="Escalona H.E."/>
            <person name="Waterhouse R.M."/>
            <person name="Zwick A."/>
            <person name="Pang H."/>
        </authorList>
    </citation>
    <scope>NUCLEOTIDE SEQUENCE [LARGE SCALE GENOMIC DNA]</scope>
    <source>
        <strain evidence="1">SYSU2018</strain>
    </source>
</reference>